<evidence type="ECO:0000256" key="17">
    <source>
        <dbReference type="SAM" id="Phobius"/>
    </source>
</evidence>
<comment type="similarity">
    <text evidence="2">Belongs to the CpsD/CapB family.</text>
</comment>
<dbReference type="SUPFAM" id="SSF52540">
    <property type="entry name" value="P-loop containing nucleoside triphosphate hydrolases"/>
    <property type="match status" value="1"/>
</dbReference>
<evidence type="ECO:0000259" key="19">
    <source>
        <dbReference type="Pfam" id="PF13614"/>
    </source>
</evidence>
<evidence type="ECO:0000256" key="5">
    <source>
        <dbReference type="ARBA" id="ARBA00022475"/>
    </source>
</evidence>
<keyword evidence="7" id="KW-0808">Transferase</keyword>
<evidence type="ECO:0000256" key="2">
    <source>
        <dbReference type="ARBA" id="ARBA00007316"/>
    </source>
</evidence>
<evidence type="ECO:0000256" key="6">
    <source>
        <dbReference type="ARBA" id="ARBA00022519"/>
    </source>
</evidence>
<dbReference type="Pfam" id="PF13807">
    <property type="entry name" value="GNVR"/>
    <property type="match status" value="1"/>
</dbReference>
<dbReference type="STRING" id="1742972.COMA1_60081"/>
<dbReference type="PANTHER" id="PTHR32309:SF13">
    <property type="entry name" value="FERRIC ENTEROBACTIN TRANSPORT PROTEIN FEPE"/>
    <property type="match status" value="1"/>
</dbReference>
<dbReference type="CDD" id="cd05387">
    <property type="entry name" value="BY-kinase"/>
    <property type="match status" value="1"/>
</dbReference>
<evidence type="ECO:0000256" key="12">
    <source>
        <dbReference type="ARBA" id="ARBA00022989"/>
    </source>
</evidence>
<evidence type="ECO:0000256" key="14">
    <source>
        <dbReference type="ARBA" id="ARBA00023137"/>
    </source>
</evidence>
<accession>A0A0S4LQ49</accession>
<reference evidence="21 22" key="1">
    <citation type="submission" date="2015-10" db="EMBL/GenBank/DDBJ databases">
        <authorList>
            <person name="Gilbert D.G."/>
        </authorList>
    </citation>
    <scope>NUCLEOTIDE SEQUENCE [LARGE SCALE GENOMIC DNA]</scope>
    <source>
        <strain evidence="21">COMA1</strain>
    </source>
</reference>
<dbReference type="InterPro" id="IPR014345">
    <property type="entry name" value="XrtA_polysacc_chain"/>
</dbReference>
<evidence type="ECO:0000256" key="15">
    <source>
        <dbReference type="ARBA" id="ARBA00051245"/>
    </source>
</evidence>
<dbReference type="EC" id="2.7.10.2" evidence="4"/>
<comment type="subcellular location">
    <subcellularLocation>
        <location evidence="1">Cell inner membrane</location>
        <topology evidence="1">Multi-pass membrane protein</topology>
    </subcellularLocation>
</comment>
<sequence length="775" mass="86471">MYKTIQPARSGAQAEPISVKMQEYWGIIVRRKWIVIVSILAGIAVGVGLCLILPKSYRSSTEILIENQKIPDEYVKGIGVGNIEARLVMIQQQVMSRGLLGQILEEHSLYEGLIQRDGLESAIEKLRKGIKVEMVRSPDLRKQTVEAVNISFADENPMTAMKVTAKLASLFIEENLKNKEQLVTGVSAFLEQELEDAKKALEGQEQAISQYKTKYAGLLPEQIEGNLRALDRLQMELSAATDLLHSRTDKVSSLERSIAEYQASVAPGVESDGPKFIRKDLDPLITRLRQLEQRLTTLRAEWKETYPDITDTKQEILSLKEQLGEKYGTAFVDDAAVVNQDSEPTGRKDLPPDFYIYLRELKTQRNDLLTELSSLKSRRERLLQLIKETERRVEQTPVREQELMILVRDYENRRKNYQALLDKRLNAHVAVNMEKRQKGEQFRILDPANLPSKPESPNHLQIMMAGLLGGCGLGTVLAFGLDHVNPTFRRREDLEQIPGVRVLATVPLFTATSDHVPVKRRAELSASKNDSVVRTSSTKSVPHGGLVAKWQPGSIAAEQYRMAATRMVLSIEKRLSTVIEITSALEGEGKTTTVVNLGYTIARDLGRQTLLIDCDFRRPALHHYVSLSARAGLLDLLDGGAAIEECVSMVDEASCSIMTVGRSRGELNELGRIEQLRELLPELRTRFQYIIINTPPVLASATMGSLVSLADEVVMVIKAGSSPQHVVQKAFALLGLTGEKYAVLNGVDEHSLPHYLYGYSMPYGGDPVVEETVAR</sequence>
<keyword evidence="13 17" id="KW-0472">Membrane</keyword>
<feature type="domain" description="Tyrosine-protein kinase G-rich" evidence="20">
    <location>
        <begin position="400"/>
        <end position="479"/>
    </location>
</feature>
<dbReference type="Gene3D" id="3.40.50.300">
    <property type="entry name" value="P-loop containing nucleotide triphosphate hydrolases"/>
    <property type="match status" value="1"/>
</dbReference>
<dbReference type="RefSeq" id="WP_176698161.1">
    <property type="nucleotide sequence ID" value="NZ_CZQA01000012.1"/>
</dbReference>
<evidence type="ECO:0000259" key="18">
    <source>
        <dbReference type="Pfam" id="PF02706"/>
    </source>
</evidence>
<feature type="transmembrane region" description="Helical" evidence="17">
    <location>
        <begin position="33"/>
        <end position="54"/>
    </location>
</feature>
<organism evidence="21 22">
    <name type="scientific">Candidatus Nitrospira nitrosa</name>
    <dbReference type="NCBI Taxonomy" id="1742972"/>
    <lineage>
        <taxon>Bacteria</taxon>
        <taxon>Pseudomonadati</taxon>
        <taxon>Nitrospirota</taxon>
        <taxon>Nitrospiria</taxon>
        <taxon>Nitrospirales</taxon>
        <taxon>Nitrospiraceae</taxon>
        <taxon>Nitrospira</taxon>
    </lineage>
</organism>
<gene>
    <name evidence="21" type="ORF">COMA1_60081</name>
</gene>
<keyword evidence="10" id="KW-0418">Kinase</keyword>
<feature type="domain" description="AAA" evidence="19">
    <location>
        <begin position="578"/>
        <end position="719"/>
    </location>
</feature>
<evidence type="ECO:0000256" key="11">
    <source>
        <dbReference type="ARBA" id="ARBA00022840"/>
    </source>
</evidence>
<evidence type="ECO:0000259" key="20">
    <source>
        <dbReference type="Pfam" id="PF13807"/>
    </source>
</evidence>
<dbReference type="InterPro" id="IPR025669">
    <property type="entry name" value="AAA_dom"/>
</dbReference>
<keyword evidence="16" id="KW-0175">Coiled coil</keyword>
<evidence type="ECO:0000313" key="22">
    <source>
        <dbReference type="Proteomes" id="UP000199032"/>
    </source>
</evidence>
<dbReference type="EMBL" id="CZQA01000012">
    <property type="protein sequence ID" value="CUS38794.1"/>
    <property type="molecule type" value="Genomic_DNA"/>
</dbReference>
<comment type="catalytic activity">
    <reaction evidence="15">
        <text>L-tyrosyl-[protein] + ATP = O-phospho-L-tyrosyl-[protein] + ADP + H(+)</text>
        <dbReference type="Rhea" id="RHEA:10596"/>
        <dbReference type="Rhea" id="RHEA-COMP:10136"/>
        <dbReference type="Rhea" id="RHEA-COMP:20101"/>
        <dbReference type="ChEBI" id="CHEBI:15378"/>
        <dbReference type="ChEBI" id="CHEBI:30616"/>
        <dbReference type="ChEBI" id="CHEBI:46858"/>
        <dbReference type="ChEBI" id="CHEBI:61978"/>
        <dbReference type="ChEBI" id="CHEBI:456216"/>
        <dbReference type="EC" id="2.7.10.2"/>
    </reaction>
</comment>
<comment type="similarity">
    <text evidence="3">Belongs to the etk/wzc family.</text>
</comment>
<dbReference type="GO" id="GO:0004713">
    <property type="term" value="F:protein tyrosine kinase activity"/>
    <property type="evidence" value="ECO:0007669"/>
    <property type="project" value="TreeGrafter"/>
</dbReference>
<keyword evidence="12 17" id="KW-1133">Transmembrane helix</keyword>
<dbReference type="Proteomes" id="UP000199032">
    <property type="component" value="Unassembled WGS sequence"/>
</dbReference>
<evidence type="ECO:0000256" key="8">
    <source>
        <dbReference type="ARBA" id="ARBA00022692"/>
    </source>
</evidence>
<evidence type="ECO:0000256" key="1">
    <source>
        <dbReference type="ARBA" id="ARBA00004429"/>
    </source>
</evidence>
<protein>
    <recommendedName>
        <fullName evidence="4">non-specific protein-tyrosine kinase</fullName>
        <ecNumber evidence="4">2.7.10.2</ecNumber>
    </recommendedName>
</protein>
<evidence type="ECO:0000256" key="7">
    <source>
        <dbReference type="ARBA" id="ARBA00022679"/>
    </source>
</evidence>
<evidence type="ECO:0000256" key="3">
    <source>
        <dbReference type="ARBA" id="ARBA00008883"/>
    </source>
</evidence>
<keyword evidence="5" id="KW-1003">Cell membrane</keyword>
<dbReference type="Pfam" id="PF13614">
    <property type="entry name" value="AAA_31"/>
    <property type="match status" value="1"/>
</dbReference>
<dbReference type="PANTHER" id="PTHR32309">
    <property type="entry name" value="TYROSINE-PROTEIN KINASE"/>
    <property type="match status" value="1"/>
</dbReference>
<keyword evidence="14" id="KW-0829">Tyrosine-protein kinase</keyword>
<evidence type="ECO:0000313" key="21">
    <source>
        <dbReference type="EMBL" id="CUS38794.1"/>
    </source>
</evidence>
<evidence type="ECO:0000256" key="16">
    <source>
        <dbReference type="SAM" id="Coils"/>
    </source>
</evidence>
<dbReference type="InterPro" id="IPR032807">
    <property type="entry name" value="GNVR"/>
</dbReference>
<dbReference type="InterPro" id="IPR050445">
    <property type="entry name" value="Bact_polysacc_biosynth/exp"/>
</dbReference>
<name>A0A0S4LQ49_9BACT</name>
<dbReference type="InterPro" id="IPR027417">
    <property type="entry name" value="P-loop_NTPase"/>
</dbReference>
<evidence type="ECO:0000256" key="10">
    <source>
        <dbReference type="ARBA" id="ARBA00022777"/>
    </source>
</evidence>
<evidence type="ECO:0000256" key="13">
    <source>
        <dbReference type="ARBA" id="ARBA00023136"/>
    </source>
</evidence>
<keyword evidence="9" id="KW-0547">Nucleotide-binding</keyword>
<proteinExistence type="inferred from homology"/>
<feature type="domain" description="Polysaccharide chain length determinant N-terminal" evidence="18">
    <location>
        <begin position="22"/>
        <end position="85"/>
    </location>
</feature>
<dbReference type="AlphaFoldDB" id="A0A0S4LQ49"/>
<dbReference type="NCBIfam" id="TIGR03007">
    <property type="entry name" value="pepcterm_ChnLen"/>
    <property type="match status" value="1"/>
</dbReference>
<dbReference type="GO" id="GO:0005886">
    <property type="term" value="C:plasma membrane"/>
    <property type="evidence" value="ECO:0007669"/>
    <property type="project" value="UniProtKB-SubCell"/>
</dbReference>
<dbReference type="InterPro" id="IPR005702">
    <property type="entry name" value="Wzc-like_C"/>
</dbReference>
<evidence type="ECO:0000256" key="4">
    <source>
        <dbReference type="ARBA" id="ARBA00011903"/>
    </source>
</evidence>
<keyword evidence="6" id="KW-0997">Cell inner membrane</keyword>
<dbReference type="Pfam" id="PF02706">
    <property type="entry name" value="Wzz"/>
    <property type="match status" value="1"/>
</dbReference>
<feature type="coiled-coil region" evidence="16">
    <location>
        <begin position="358"/>
        <end position="392"/>
    </location>
</feature>
<evidence type="ECO:0000256" key="9">
    <source>
        <dbReference type="ARBA" id="ARBA00022741"/>
    </source>
</evidence>
<dbReference type="InterPro" id="IPR003856">
    <property type="entry name" value="LPS_length_determ_N"/>
</dbReference>
<keyword evidence="22" id="KW-1185">Reference proteome</keyword>
<keyword evidence="8 17" id="KW-0812">Transmembrane</keyword>
<feature type="coiled-coil region" evidence="16">
    <location>
        <begin position="187"/>
        <end position="214"/>
    </location>
</feature>
<keyword evidence="11" id="KW-0067">ATP-binding</keyword>